<dbReference type="GO" id="GO:0043916">
    <property type="term" value="F:DNA-7-methylguanine glycosylase activity"/>
    <property type="evidence" value="ECO:0007669"/>
    <property type="project" value="TreeGrafter"/>
</dbReference>
<dbReference type="GO" id="GO:0006307">
    <property type="term" value="P:DNA alkylation repair"/>
    <property type="evidence" value="ECO:0007669"/>
    <property type="project" value="TreeGrafter"/>
</dbReference>
<dbReference type="GO" id="GO:0005737">
    <property type="term" value="C:cytoplasm"/>
    <property type="evidence" value="ECO:0007669"/>
    <property type="project" value="TreeGrafter"/>
</dbReference>
<proteinExistence type="predicted"/>
<comment type="caution">
    <text evidence="3">The sequence shown here is derived from an EMBL/GenBank/DDBJ whole genome shotgun (WGS) entry which is preliminary data.</text>
</comment>
<organism evidence="3 4">
    <name type="scientific">Aeromicrobium piscarium</name>
    <dbReference type="NCBI Taxonomy" id="2590901"/>
    <lineage>
        <taxon>Bacteria</taxon>
        <taxon>Bacillati</taxon>
        <taxon>Actinomycetota</taxon>
        <taxon>Actinomycetes</taxon>
        <taxon>Propionibacteriales</taxon>
        <taxon>Nocardioidaceae</taxon>
        <taxon>Aeromicrobium</taxon>
    </lineage>
</organism>
<keyword evidence="1" id="KW-0227">DNA damage</keyword>
<dbReference type="GO" id="GO:0032993">
    <property type="term" value="C:protein-DNA complex"/>
    <property type="evidence" value="ECO:0007669"/>
    <property type="project" value="TreeGrafter"/>
</dbReference>
<dbReference type="GO" id="GO:0008725">
    <property type="term" value="F:DNA-3-methyladenine glycosylase activity"/>
    <property type="evidence" value="ECO:0007669"/>
    <property type="project" value="TreeGrafter"/>
</dbReference>
<keyword evidence="2" id="KW-0234">DNA repair</keyword>
<dbReference type="InterPro" id="IPR011257">
    <property type="entry name" value="DNA_glycosylase"/>
</dbReference>
<name>A0A554SFS5_9ACTN</name>
<evidence type="ECO:0000313" key="4">
    <source>
        <dbReference type="Proteomes" id="UP000316988"/>
    </source>
</evidence>
<dbReference type="InterPro" id="IPR051912">
    <property type="entry name" value="Alkylbase_DNA_Glycosylase/TA"/>
</dbReference>
<reference evidence="3 4" key="1">
    <citation type="submission" date="2019-07" db="EMBL/GenBank/DDBJ databases">
        <authorList>
            <person name="Zhao L.H."/>
        </authorList>
    </citation>
    <scope>NUCLEOTIDE SEQUENCE [LARGE SCALE GENOMIC DNA]</scope>
    <source>
        <strain evidence="3 4">Co35</strain>
    </source>
</reference>
<dbReference type="AlphaFoldDB" id="A0A554SFS5"/>
<dbReference type="SUPFAM" id="SSF48150">
    <property type="entry name" value="DNA-glycosylase"/>
    <property type="match status" value="1"/>
</dbReference>
<gene>
    <name evidence="3" type="ORF">FNM00_05700</name>
</gene>
<keyword evidence="4" id="KW-1185">Reference proteome</keyword>
<sequence length="296" mass="32665">MTLHIELPGRYDLHRSLSPLRRGQYDPTFRRRGDEIWNAVRSPEGPATLRLRQLTPSLVEADVWGPGAEWAAHRLPELLGAADDPESFTPSDALMADLHRRTPGLRLPRTLRVLDALVPAIIEQKVLGVDAFNAWSRILRHAGTPAPGPAPAGLLAPPDATGWSSIPAWEWHRAGVGPQRYRAIQAAVRVGERLQQLPSERLPAGLSPIPGVGPWTIAETIVRVHGDSDAVPWGDYHLGRLVGTALAGRIVDDDATIAHLLAPYAPHRYRALRLLALHIRVPRRGPRRARVDYRAH</sequence>
<dbReference type="OrthoDB" id="5501430at2"/>
<accession>A0A554SFS5</accession>
<dbReference type="RefSeq" id="WP_143912311.1">
    <property type="nucleotide sequence ID" value="NZ_VLNT01000003.1"/>
</dbReference>
<dbReference type="PANTHER" id="PTHR43003:SF6">
    <property type="entry name" value="DNA GLYCOSYLASE"/>
    <property type="match status" value="1"/>
</dbReference>
<dbReference type="PANTHER" id="PTHR43003">
    <property type="entry name" value="DNA-3-METHYLADENINE GLYCOSYLASE"/>
    <property type="match status" value="1"/>
</dbReference>
<dbReference type="GO" id="GO:0032131">
    <property type="term" value="F:alkylated DNA binding"/>
    <property type="evidence" value="ECO:0007669"/>
    <property type="project" value="TreeGrafter"/>
</dbReference>
<dbReference type="Proteomes" id="UP000316988">
    <property type="component" value="Unassembled WGS sequence"/>
</dbReference>
<dbReference type="EMBL" id="VLNT01000003">
    <property type="protein sequence ID" value="TSD65199.1"/>
    <property type="molecule type" value="Genomic_DNA"/>
</dbReference>
<evidence type="ECO:0000313" key="3">
    <source>
        <dbReference type="EMBL" id="TSD65199.1"/>
    </source>
</evidence>
<dbReference type="Gene3D" id="1.10.340.30">
    <property type="entry name" value="Hypothetical protein, domain 2"/>
    <property type="match status" value="1"/>
</dbReference>
<evidence type="ECO:0000256" key="2">
    <source>
        <dbReference type="ARBA" id="ARBA00023204"/>
    </source>
</evidence>
<protein>
    <submittedName>
        <fullName evidence="3">DNA-3-methyladenine glycosylase 2 family protein</fullName>
    </submittedName>
</protein>
<evidence type="ECO:0000256" key="1">
    <source>
        <dbReference type="ARBA" id="ARBA00022763"/>
    </source>
</evidence>
<dbReference type="GO" id="GO:0006285">
    <property type="term" value="P:base-excision repair, AP site formation"/>
    <property type="evidence" value="ECO:0007669"/>
    <property type="project" value="TreeGrafter"/>
</dbReference>